<feature type="domain" description="Tf2-1-like SH3-like" evidence="1">
    <location>
        <begin position="7"/>
        <end position="53"/>
    </location>
</feature>
<dbReference type="Pfam" id="PF24626">
    <property type="entry name" value="SH3_Tf2-1"/>
    <property type="match status" value="1"/>
</dbReference>
<dbReference type="AlphaFoldDB" id="A0A0C3J9J4"/>
<evidence type="ECO:0000313" key="2">
    <source>
        <dbReference type="EMBL" id="KIO05718.1"/>
    </source>
</evidence>
<evidence type="ECO:0000313" key="3">
    <source>
        <dbReference type="Proteomes" id="UP000054217"/>
    </source>
</evidence>
<evidence type="ECO:0000259" key="1">
    <source>
        <dbReference type="Pfam" id="PF24626"/>
    </source>
</evidence>
<dbReference type="EMBL" id="KN831965">
    <property type="protein sequence ID" value="KIO05718.1"/>
    <property type="molecule type" value="Genomic_DNA"/>
</dbReference>
<proteinExistence type="predicted"/>
<reference evidence="3" key="2">
    <citation type="submission" date="2015-01" db="EMBL/GenBank/DDBJ databases">
        <title>Evolutionary Origins and Diversification of the Mycorrhizal Mutualists.</title>
        <authorList>
            <consortium name="DOE Joint Genome Institute"/>
            <consortium name="Mycorrhizal Genomics Consortium"/>
            <person name="Kohler A."/>
            <person name="Kuo A."/>
            <person name="Nagy L.G."/>
            <person name="Floudas D."/>
            <person name="Copeland A."/>
            <person name="Barry K.W."/>
            <person name="Cichocki N."/>
            <person name="Veneault-Fourrey C."/>
            <person name="LaButti K."/>
            <person name="Lindquist E.A."/>
            <person name="Lipzen A."/>
            <person name="Lundell T."/>
            <person name="Morin E."/>
            <person name="Murat C."/>
            <person name="Riley R."/>
            <person name="Ohm R."/>
            <person name="Sun H."/>
            <person name="Tunlid A."/>
            <person name="Henrissat B."/>
            <person name="Grigoriev I.V."/>
            <person name="Hibbett D.S."/>
            <person name="Martin F."/>
        </authorList>
    </citation>
    <scope>NUCLEOTIDE SEQUENCE [LARGE SCALE GENOMIC DNA]</scope>
    <source>
        <strain evidence="3">Marx 270</strain>
    </source>
</reference>
<organism evidence="2 3">
    <name type="scientific">Pisolithus tinctorius Marx 270</name>
    <dbReference type="NCBI Taxonomy" id="870435"/>
    <lineage>
        <taxon>Eukaryota</taxon>
        <taxon>Fungi</taxon>
        <taxon>Dikarya</taxon>
        <taxon>Basidiomycota</taxon>
        <taxon>Agaricomycotina</taxon>
        <taxon>Agaricomycetes</taxon>
        <taxon>Agaricomycetidae</taxon>
        <taxon>Boletales</taxon>
        <taxon>Sclerodermatineae</taxon>
        <taxon>Pisolithaceae</taxon>
        <taxon>Pisolithus</taxon>
    </lineage>
</organism>
<gene>
    <name evidence="2" type="ORF">M404DRAFT_947420</name>
</gene>
<name>A0A0C3J9J4_PISTI</name>
<dbReference type="HOGENOM" id="CLU_212413_0_0_1"/>
<keyword evidence="3" id="KW-1185">Reference proteome</keyword>
<dbReference type="STRING" id="870435.A0A0C3J9J4"/>
<dbReference type="OrthoDB" id="3211671at2759"/>
<dbReference type="InterPro" id="IPR056924">
    <property type="entry name" value="SH3_Tf2-1"/>
</dbReference>
<dbReference type="InParanoid" id="A0A0C3J9J4"/>
<dbReference type="Proteomes" id="UP000054217">
    <property type="component" value="Unassembled WGS sequence"/>
</dbReference>
<sequence length="61" mass="7140">LTLPKGHARKLTPKFISPFCILEDYCNNTFLLDIPMELKQCRIHPAFHARLLHIQVPNDDR</sequence>
<reference evidence="2 3" key="1">
    <citation type="submission" date="2014-04" db="EMBL/GenBank/DDBJ databases">
        <authorList>
            <consortium name="DOE Joint Genome Institute"/>
            <person name="Kuo A."/>
            <person name="Kohler A."/>
            <person name="Costa M.D."/>
            <person name="Nagy L.G."/>
            <person name="Floudas D."/>
            <person name="Copeland A."/>
            <person name="Barry K.W."/>
            <person name="Cichocki N."/>
            <person name="Veneault-Fourrey C."/>
            <person name="LaButti K."/>
            <person name="Lindquist E.A."/>
            <person name="Lipzen A."/>
            <person name="Lundell T."/>
            <person name="Morin E."/>
            <person name="Murat C."/>
            <person name="Sun H."/>
            <person name="Tunlid A."/>
            <person name="Henrissat B."/>
            <person name="Grigoriev I.V."/>
            <person name="Hibbett D.S."/>
            <person name="Martin F."/>
            <person name="Nordberg H.P."/>
            <person name="Cantor M.N."/>
            <person name="Hua S.X."/>
        </authorList>
    </citation>
    <scope>NUCLEOTIDE SEQUENCE [LARGE SCALE GENOMIC DNA]</scope>
    <source>
        <strain evidence="2 3">Marx 270</strain>
    </source>
</reference>
<accession>A0A0C3J9J4</accession>
<protein>
    <recommendedName>
        <fullName evidence="1">Tf2-1-like SH3-like domain-containing protein</fullName>
    </recommendedName>
</protein>
<feature type="non-terminal residue" evidence="2">
    <location>
        <position position="1"/>
    </location>
</feature>